<evidence type="ECO:0000256" key="19">
    <source>
        <dbReference type="ARBA" id="ARBA00023326"/>
    </source>
</evidence>
<dbReference type="InterPro" id="IPR011330">
    <property type="entry name" value="Glyco_hydro/deAcase_b/a-brl"/>
</dbReference>
<evidence type="ECO:0000313" key="26">
    <source>
        <dbReference type="Proteomes" id="UP000748756"/>
    </source>
</evidence>
<dbReference type="Proteomes" id="UP000748756">
    <property type="component" value="Unassembled WGS sequence"/>
</dbReference>
<keyword evidence="9" id="KW-0479">Metal-binding</keyword>
<keyword evidence="26" id="KW-1185">Reference proteome</keyword>
<evidence type="ECO:0000256" key="9">
    <source>
        <dbReference type="ARBA" id="ARBA00022723"/>
    </source>
</evidence>
<dbReference type="EC" id="3.5.1.41" evidence="20"/>
<keyword evidence="10 23" id="KW-0732">Signal</keyword>
<evidence type="ECO:0000256" key="16">
    <source>
        <dbReference type="ARBA" id="ARBA00023285"/>
    </source>
</evidence>
<keyword evidence="11" id="KW-0378">Hydrolase</keyword>
<dbReference type="CDD" id="cd10952">
    <property type="entry name" value="CE4_MrCDA_like"/>
    <property type="match status" value="1"/>
</dbReference>
<dbReference type="FunFam" id="3.20.20.370:FF:000004">
    <property type="entry name" value="Related to Chitin deacetylase"/>
    <property type="match status" value="1"/>
</dbReference>
<evidence type="ECO:0000256" key="10">
    <source>
        <dbReference type="ARBA" id="ARBA00022729"/>
    </source>
</evidence>
<evidence type="ECO:0000256" key="20">
    <source>
        <dbReference type="ARBA" id="ARBA00024056"/>
    </source>
</evidence>
<evidence type="ECO:0000256" key="1">
    <source>
        <dbReference type="ARBA" id="ARBA00001941"/>
    </source>
</evidence>
<dbReference type="PROSITE" id="PS51677">
    <property type="entry name" value="NODB"/>
    <property type="match status" value="1"/>
</dbReference>
<keyword evidence="12" id="KW-0146">Chitin degradation</keyword>
<dbReference type="PANTHER" id="PTHR10587">
    <property type="entry name" value="GLYCOSYL TRANSFERASE-RELATED"/>
    <property type="match status" value="1"/>
</dbReference>
<evidence type="ECO:0000256" key="12">
    <source>
        <dbReference type="ARBA" id="ARBA00023024"/>
    </source>
</evidence>
<feature type="signal peptide" evidence="23">
    <location>
        <begin position="1"/>
        <end position="20"/>
    </location>
</feature>
<evidence type="ECO:0000256" key="18">
    <source>
        <dbReference type="ARBA" id="ARBA00023316"/>
    </source>
</evidence>
<evidence type="ECO:0000256" key="21">
    <source>
        <dbReference type="ARBA" id="ARBA00048494"/>
    </source>
</evidence>
<dbReference type="InterPro" id="IPR050248">
    <property type="entry name" value="Polysacc_deacetylase_ArnD"/>
</dbReference>
<evidence type="ECO:0000256" key="11">
    <source>
        <dbReference type="ARBA" id="ARBA00022801"/>
    </source>
</evidence>
<name>A0A9P5VCS6_9FUNG</name>
<comment type="catalytic activity">
    <reaction evidence="21">
        <text>[(1-&gt;4)-N-acetyl-beta-D-glucosaminyl](n) + n H2O = chitosan + n acetate</text>
        <dbReference type="Rhea" id="RHEA:10464"/>
        <dbReference type="Rhea" id="RHEA-COMP:9593"/>
        <dbReference type="Rhea" id="RHEA-COMP:9597"/>
        <dbReference type="ChEBI" id="CHEBI:15377"/>
        <dbReference type="ChEBI" id="CHEBI:17029"/>
        <dbReference type="ChEBI" id="CHEBI:30089"/>
        <dbReference type="ChEBI" id="CHEBI:57704"/>
        <dbReference type="EC" id="3.5.1.41"/>
    </reaction>
    <physiologicalReaction direction="left-to-right" evidence="21">
        <dbReference type="Rhea" id="RHEA:10465"/>
    </physiologicalReaction>
</comment>
<evidence type="ECO:0000256" key="23">
    <source>
        <dbReference type="SAM" id="SignalP"/>
    </source>
</evidence>
<evidence type="ECO:0000313" key="25">
    <source>
        <dbReference type="EMBL" id="KAF9152892.1"/>
    </source>
</evidence>
<keyword evidence="16" id="KW-0170">Cobalt</keyword>
<evidence type="ECO:0000256" key="5">
    <source>
        <dbReference type="ARBA" id="ARBA00022475"/>
    </source>
</evidence>
<evidence type="ECO:0000256" key="22">
    <source>
        <dbReference type="SAM" id="MobiDB-lite"/>
    </source>
</evidence>
<gene>
    <name evidence="25" type="primary">CDA2_7</name>
    <name evidence="25" type="ORF">BG015_004524</name>
</gene>
<dbReference type="GO" id="GO:0098552">
    <property type="term" value="C:side of membrane"/>
    <property type="evidence" value="ECO:0007669"/>
    <property type="project" value="UniProtKB-KW"/>
</dbReference>
<dbReference type="GO" id="GO:0071555">
    <property type="term" value="P:cell wall organization"/>
    <property type="evidence" value="ECO:0007669"/>
    <property type="project" value="UniProtKB-KW"/>
</dbReference>
<keyword evidence="14" id="KW-0325">Glycoprotein</keyword>
<reference evidence="25" key="1">
    <citation type="journal article" date="2020" name="Fungal Divers.">
        <title>Resolving the Mortierellaceae phylogeny through synthesis of multi-gene phylogenetics and phylogenomics.</title>
        <authorList>
            <person name="Vandepol N."/>
            <person name="Liber J."/>
            <person name="Desiro A."/>
            <person name="Na H."/>
            <person name="Kennedy M."/>
            <person name="Barry K."/>
            <person name="Grigoriev I.V."/>
            <person name="Miller A.N."/>
            <person name="O'Donnell K."/>
            <person name="Stajich J.E."/>
            <person name="Bonito G."/>
        </authorList>
    </citation>
    <scope>NUCLEOTIDE SEQUENCE</scope>
    <source>
        <strain evidence="25">NRRL 6426</strain>
    </source>
</reference>
<comment type="cofactor">
    <cofactor evidence="1">
        <name>Co(2+)</name>
        <dbReference type="ChEBI" id="CHEBI:48828"/>
    </cofactor>
</comment>
<evidence type="ECO:0000256" key="2">
    <source>
        <dbReference type="ARBA" id="ARBA00004191"/>
    </source>
</evidence>
<dbReference type="AlphaFoldDB" id="A0A9P5VCS6"/>
<dbReference type="PANTHER" id="PTHR10587:SF133">
    <property type="entry name" value="CHITIN DEACETYLASE 1-RELATED"/>
    <property type="match status" value="1"/>
</dbReference>
<keyword evidence="13" id="KW-0472">Membrane</keyword>
<feature type="domain" description="NodB homology" evidence="24">
    <location>
        <begin position="165"/>
        <end position="355"/>
    </location>
</feature>
<sequence>MVRILPQLLALSAALTYVLAHGPSSHRVRRSQSLTHDGPVIIDGGSPYGHGGSPYSNKRSTHNSILEKRAPTAPQHPEPTTCTQKTYTTPIAAGSFPALDCIPFIEDPQVQEWLKLVDMTKVPSFPLSNDGACPAATGSVPAAQCWWTCSKCTAPDDVTSCPQPGTWGLTYDDGPSPDSPRLYDNLFAHNQKATLFIIGSRAISYPETLKRAYNDGHQIAIHTWSHPAMTSLSNEQIVAELKWTEKAIKSVIGVTPKYWRPPFGDVDSRVRSIATQLGYKTIIWTEGFDTNDWNIPAGQATPQSVIDTFKAWLVKVPTMSTGFIVLEHDLWPQEVDVALNGILPTAYATKGLTMMPVAKCIGDSTPYLEGAGTFQGGNTTTPTSTTSTASGTATGTKTASPTRMGTSTAAPSQTNAASGLGSSSRAVVVGSSFVLAYLTGVFL</sequence>
<keyword evidence="6" id="KW-0134">Cell wall</keyword>
<dbReference type="SUPFAM" id="SSF88713">
    <property type="entry name" value="Glycoside hydrolase/deacetylase"/>
    <property type="match status" value="1"/>
</dbReference>
<feature type="compositionally biased region" description="Low complexity" evidence="22">
    <location>
        <begin position="379"/>
        <end position="402"/>
    </location>
</feature>
<keyword evidence="7" id="KW-0964">Secreted</keyword>
<feature type="compositionally biased region" description="Polar residues" evidence="22">
    <location>
        <begin position="403"/>
        <end position="415"/>
    </location>
</feature>
<dbReference type="InterPro" id="IPR002509">
    <property type="entry name" value="NODB_dom"/>
</dbReference>
<comment type="similarity">
    <text evidence="4">Belongs to the polysaccharide deacetylase family.</text>
</comment>
<proteinExistence type="inferred from homology"/>
<keyword evidence="19" id="KW-0624">Polysaccharide degradation</keyword>
<dbReference type="EMBL" id="JAAAUQ010000212">
    <property type="protein sequence ID" value="KAF9152892.1"/>
    <property type="molecule type" value="Genomic_DNA"/>
</dbReference>
<evidence type="ECO:0000256" key="17">
    <source>
        <dbReference type="ARBA" id="ARBA00023288"/>
    </source>
</evidence>
<accession>A0A9P5VCS6</accession>
<keyword evidence="8" id="KW-0336">GPI-anchor</keyword>
<evidence type="ECO:0000256" key="13">
    <source>
        <dbReference type="ARBA" id="ARBA00023136"/>
    </source>
</evidence>
<dbReference type="GO" id="GO:0004099">
    <property type="term" value="F:chitin deacetylase activity"/>
    <property type="evidence" value="ECO:0007669"/>
    <property type="project" value="UniProtKB-EC"/>
</dbReference>
<keyword evidence="17" id="KW-0449">Lipoprotein</keyword>
<evidence type="ECO:0000256" key="7">
    <source>
        <dbReference type="ARBA" id="ARBA00022525"/>
    </source>
</evidence>
<evidence type="ECO:0000256" key="14">
    <source>
        <dbReference type="ARBA" id="ARBA00023180"/>
    </source>
</evidence>
<keyword evidence="15" id="KW-0119">Carbohydrate metabolism</keyword>
<evidence type="ECO:0000256" key="3">
    <source>
        <dbReference type="ARBA" id="ARBA00004609"/>
    </source>
</evidence>
<evidence type="ECO:0000256" key="4">
    <source>
        <dbReference type="ARBA" id="ARBA00010973"/>
    </source>
</evidence>
<comment type="subcellular location">
    <subcellularLocation>
        <location evidence="3">Cell membrane</location>
        <topology evidence="3">Lipid-anchor</topology>
        <topology evidence="3">GPI-anchor</topology>
    </subcellularLocation>
    <subcellularLocation>
        <location evidence="2">Secreted</location>
        <location evidence="2">Cell wall</location>
    </subcellularLocation>
</comment>
<dbReference type="GO" id="GO:0009272">
    <property type="term" value="P:fungal-type cell wall biogenesis"/>
    <property type="evidence" value="ECO:0007669"/>
    <property type="project" value="UniProtKB-ARBA"/>
</dbReference>
<evidence type="ECO:0000256" key="8">
    <source>
        <dbReference type="ARBA" id="ARBA00022622"/>
    </source>
</evidence>
<dbReference type="Pfam" id="PF01522">
    <property type="entry name" value="Polysacc_deac_1"/>
    <property type="match status" value="1"/>
</dbReference>
<protein>
    <recommendedName>
        <fullName evidence="20">chitin deacetylase</fullName>
        <ecNumber evidence="20">3.5.1.41</ecNumber>
    </recommendedName>
</protein>
<evidence type="ECO:0000256" key="15">
    <source>
        <dbReference type="ARBA" id="ARBA00023277"/>
    </source>
</evidence>
<keyword evidence="18" id="KW-0961">Cell wall biogenesis/degradation</keyword>
<dbReference type="GO" id="GO:0006032">
    <property type="term" value="P:chitin catabolic process"/>
    <property type="evidence" value="ECO:0007669"/>
    <property type="project" value="UniProtKB-KW"/>
</dbReference>
<organism evidence="25 26">
    <name type="scientific">Linnemannia schmuckeri</name>
    <dbReference type="NCBI Taxonomy" id="64567"/>
    <lineage>
        <taxon>Eukaryota</taxon>
        <taxon>Fungi</taxon>
        <taxon>Fungi incertae sedis</taxon>
        <taxon>Mucoromycota</taxon>
        <taxon>Mortierellomycotina</taxon>
        <taxon>Mortierellomycetes</taxon>
        <taxon>Mortierellales</taxon>
        <taxon>Mortierellaceae</taxon>
        <taxon>Linnemannia</taxon>
    </lineage>
</organism>
<dbReference type="GO" id="GO:0046872">
    <property type="term" value="F:metal ion binding"/>
    <property type="evidence" value="ECO:0007669"/>
    <property type="project" value="UniProtKB-KW"/>
</dbReference>
<dbReference type="GO" id="GO:0005886">
    <property type="term" value="C:plasma membrane"/>
    <property type="evidence" value="ECO:0007669"/>
    <property type="project" value="UniProtKB-SubCell"/>
</dbReference>
<dbReference type="Gene3D" id="3.20.20.370">
    <property type="entry name" value="Glycoside hydrolase/deacetylase"/>
    <property type="match status" value="1"/>
</dbReference>
<dbReference type="GO" id="GO:0000272">
    <property type="term" value="P:polysaccharide catabolic process"/>
    <property type="evidence" value="ECO:0007669"/>
    <property type="project" value="UniProtKB-KW"/>
</dbReference>
<feature type="region of interest" description="Disordered" evidence="22">
    <location>
        <begin position="372"/>
        <end position="421"/>
    </location>
</feature>
<dbReference type="OrthoDB" id="407355at2759"/>
<keyword evidence="5" id="KW-1003">Cell membrane</keyword>
<evidence type="ECO:0000256" key="6">
    <source>
        <dbReference type="ARBA" id="ARBA00022512"/>
    </source>
</evidence>
<evidence type="ECO:0000259" key="24">
    <source>
        <dbReference type="PROSITE" id="PS51677"/>
    </source>
</evidence>
<feature type="chain" id="PRO_5040486357" description="chitin deacetylase" evidence="23">
    <location>
        <begin position="21"/>
        <end position="443"/>
    </location>
</feature>
<comment type="caution">
    <text evidence="25">The sequence shown here is derived from an EMBL/GenBank/DDBJ whole genome shotgun (WGS) entry which is preliminary data.</text>
</comment>